<proteinExistence type="predicted"/>
<dbReference type="OrthoDB" id="421226at2759"/>
<dbReference type="EMBL" id="CAJJDN010000145">
    <property type="protein sequence ID" value="CAD8123458.1"/>
    <property type="molecule type" value="Genomic_DNA"/>
</dbReference>
<accession>A0A8S1R6Y1</accession>
<evidence type="ECO:0000313" key="1">
    <source>
        <dbReference type="EMBL" id="CAD8123458.1"/>
    </source>
</evidence>
<dbReference type="Proteomes" id="UP000692954">
    <property type="component" value="Unassembled WGS sequence"/>
</dbReference>
<comment type="caution">
    <text evidence="1">The sequence shown here is derived from an EMBL/GenBank/DDBJ whole genome shotgun (WGS) entry which is preliminary data.</text>
</comment>
<organism evidence="1 2">
    <name type="scientific">Paramecium sonneborni</name>
    <dbReference type="NCBI Taxonomy" id="65129"/>
    <lineage>
        <taxon>Eukaryota</taxon>
        <taxon>Sar</taxon>
        <taxon>Alveolata</taxon>
        <taxon>Ciliophora</taxon>
        <taxon>Intramacronucleata</taxon>
        <taxon>Oligohymenophorea</taxon>
        <taxon>Peniculida</taxon>
        <taxon>Parameciidae</taxon>
        <taxon>Paramecium</taxon>
    </lineage>
</organism>
<protein>
    <submittedName>
        <fullName evidence="1">Uncharacterized protein</fullName>
    </submittedName>
</protein>
<dbReference type="AlphaFoldDB" id="A0A8S1R6Y1"/>
<name>A0A8S1R6Y1_9CILI</name>
<keyword evidence="2" id="KW-1185">Reference proteome</keyword>
<sequence length="171" mass="20320">MKNCSMKFLYLQEIKYSDYLYQGINNISLRNLVEKSIFAKQLLKKKGSQSFNIQQQNEPSIHQSQPIEKKRVLQASFPLIQLQKVLKTKQGQKDDRNVSSDIKPYKIRRLSCLKDNQPSQFLKFSLIITQQNRLKQSWDAIIFKLLIYVCLFTPYKITFIDYEEFRIASKR</sequence>
<reference evidence="1" key="1">
    <citation type="submission" date="2021-01" db="EMBL/GenBank/DDBJ databases">
        <authorList>
            <consortium name="Genoscope - CEA"/>
            <person name="William W."/>
        </authorList>
    </citation>
    <scope>NUCLEOTIDE SEQUENCE</scope>
</reference>
<gene>
    <name evidence="1" type="ORF">PSON_ATCC_30995.1.T1450003</name>
</gene>
<evidence type="ECO:0000313" key="2">
    <source>
        <dbReference type="Proteomes" id="UP000692954"/>
    </source>
</evidence>